<accession>A0A2R6XG77</accession>
<reference evidence="2" key="2">
    <citation type="submission" date="2017-12" db="EMBL/GenBank/DDBJ databases">
        <title>WGS assembly of Marchantia polymorpha.</title>
        <authorList>
            <person name="Bowman J.L."/>
            <person name="Kohchi T."/>
            <person name="Yamato K.T."/>
            <person name="Jenkins J."/>
            <person name="Shu S."/>
            <person name="Ishizaki K."/>
            <person name="Yamaoka S."/>
            <person name="Nishihama R."/>
            <person name="Nakamura Y."/>
            <person name="Berger F."/>
            <person name="Adam C."/>
            <person name="Aki S.S."/>
            <person name="Althoff F."/>
            <person name="Araki T."/>
            <person name="Arteaga-Vazquez M.A."/>
            <person name="Balasubrmanian S."/>
            <person name="Bauer D."/>
            <person name="Boehm C.R."/>
            <person name="Briginshaw L."/>
            <person name="Caballero-Perez J."/>
            <person name="Catarino B."/>
            <person name="Chen F."/>
            <person name="Chiyoda S."/>
            <person name="Chovatia M."/>
            <person name="Davies K.M."/>
            <person name="Delmans M."/>
            <person name="Demura T."/>
            <person name="Dierschke T."/>
            <person name="Dolan L."/>
            <person name="Dorantes-Acosta A.E."/>
            <person name="Eklund D.M."/>
            <person name="Florent S.N."/>
            <person name="Flores-Sandoval E."/>
            <person name="Fujiyama A."/>
            <person name="Fukuzawa H."/>
            <person name="Galik B."/>
            <person name="Grimanelli D."/>
            <person name="Grimwood J."/>
            <person name="Grossniklaus U."/>
            <person name="Hamada T."/>
            <person name="Haseloff J."/>
            <person name="Hetherington A.J."/>
            <person name="Higo A."/>
            <person name="Hirakawa Y."/>
            <person name="Hundley H.N."/>
            <person name="Ikeda Y."/>
            <person name="Inoue K."/>
            <person name="Inoue S."/>
            <person name="Ishida S."/>
            <person name="Jia Q."/>
            <person name="Kakita M."/>
            <person name="Kanazawa T."/>
            <person name="Kawai Y."/>
            <person name="Kawashima T."/>
            <person name="Kennedy M."/>
            <person name="Kinose K."/>
            <person name="Kinoshita T."/>
            <person name="Kohara Y."/>
            <person name="Koide E."/>
            <person name="Komatsu K."/>
            <person name="Kopischke S."/>
            <person name="Kubo M."/>
            <person name="Kyozuka J."/>
            <person name="Lagercrantz U."/>
            <person name="Lin S.S."/>
            <person name="Lindquist E."/>
            <person name="Lipzen A.M."/>
            <person name="Lu C."/>
            <person name="Luna E.D."/>
            <person name="Martienssen R.A."/>
            <person name="Minamino N."/>
            <person name="Mizutani M."/>
            <person name="Mizutani M."/>
            <person name="Mochizuki N."/>
            <person name="Monte I."/>
            <person name="Mosher R."/>
            <person name="Nagasaki H."/>
            <person name="Nakagami H."/>
            <person name="Naramoto S."/>
            <person name="Nishitani K."/>
            <person name="Ohtani M."/>
            <person name="Okamoto T."/>
            <person name="Okumura M."/>
            <person name="Phillips J."/>
            <person name="Pollak B."/>
            <person name="Reinders A."/>
            <person name="Roevekamp M."/>
            <person name="Sano R."/>
            <person name="Sawa S."/>
            <person name="Schmid M.W."/>
            <person name="Shirakawa M."/>
            <person name="Solano R."/>
            <person name="Spunde A."/>
            <person name="Suetsugu N."/>
            <person name="Sugano S."/>
            <person name="Sugiyama A."/>
            <person name="Sun R."/>
            <person name="Suzuki Y."/>
            <person name="Takenaka M."/>
            <person name="Takezawa D."/>
            <person name="Tomogane H."/>
            <person name="Tsuzuki M."/>
            <person name="Ueda T."/>
            <person name="Umeda M."/>
            <person name="Ward J.M."/>
            <person name="Watanabe Y."/>
            <person name="Yazaki K."/>
            <person name="Yokoyama R."/>
            <person name="Yoshitake Y."/>
            <person name="Yotsui I."/>
            <person name="Zachgo S."/>
            <person name="Schmutz J."/>
        </authorList>
    </citation>
    <scope>NUCLEOTIDE SEQUENCE [LARGE SCALE GENOMIC DNA]</scope>
    <source>
        <strain evidence="2">Tak-1</strain>
    </source>
</reference>
<keyword evidence="3" id="KW-1185">Reference proteome</keyword>
<feature type="compositionally biased region" description="Basic and acidic residues" evidence="1">
    <location>
        <begin position="210"/>
        <end position="227"/>
    </location>
</feature>
<dbReference type="EMBL" id="KZ772688">
    <property type="protein sequence ID" value="PTQ45059.1"/>
    <property type="molecule type" value="Genomic_DNA"/>
</dbReference>
<feature type="region of interest" description="Disordered" evidence="1">
    <location>
        <begin position="206"/>
        <end position="227"/>
    </location>
</feature>
<proteinExistence type="predicted"/>
<evidence type="ECO:0000313" key="2">
    <source>
        <dbReference type="EMBL" id="PTQ45059.1"/>
    </source>
</evidence>
<dbReference type="AlphaFoldDB" id="A0A2R6XG77"/>
<dbReference type="Gramene" id="Mp6g10700.1">
    <property type="protein sequence ID" value="Mp6g10700.1.cds"/>
    <property type="gene ID" value="Mp6g10700"/>
</dbReference>
<reference evidence="3" key="1">
    <citation type="journal article" date="2017" name="Cell">
        <title>Insights into land plant evolution garnered from the Marchantia polymorpha genome.</title>
        <authorList>
            <person name="Bowman J.L."/>
            <person name="Kohchi T."/>
            <person name="Yamato K.T."/>
            <person name="Jenkins J."/>
            <person name="Shu S."/>
            <person name="Ishizaki K."/>
            <person name="Yamaoka S."/>
            <person name="Nishihama R."/>
            <person name="Nakamura Y."/>
            <person name="Berger F."/>
            <person name="Adam C."/>
            <person name="Aki S.S."/>
            <person name="Althoff F."/>
            <person name="Araki T."/>
            <person name="Arteaga-Vazquez M.A."/>
            <person name="Balasubrmanian S."/>
            <person name="Barry K."/>
            <person name="Bauer D."/>
            <person name="Boehm C.R."/>
            <person name="Briginshaw L."/>
            <person name="Caballero-Perez J."/>
            <person name="Catarino B."/>
            <person name="Chen F."/>
            <person name="Chiyoda S."/>
            <person name="Chovatia M."/>
            <person name="Davies K.M."/>
            <person name="Delmans M."/>
            <person name="Demura T."/>
            <person name="Dierschke T."/>
            <person name="Dolan L."/>
            <person name="Dorantes-Acosta A.E."/>
            <person name="Eklund D.M."/>
            <person name="Florent S.N."/>
            <person name="Flores-Sandoval E."/>
            <person name="Fujiyama A."/>
            <person name="Fukuzawa H."/>
            <person name="Galik B."/>
            <person name="Grimanelli D."/>
            <person name="Grimwood J."/>
            <person name="Grossniklaus U."/>
            <person name="Hamada T."/>
            <person name="Haseloff J."/>
            <person name="Hetherington A.J."/>
            <person name="Higo A."/>
            <person name="Hirakawa Y."/>
            <person name="Hundley H.N."/>
            <person name="Ikeda Y."/>
            <person name="Inoue K."/>
            <person name="Inoue S.I."/>
            <person name="Ishida S."/>
            <person name="Jia Q."/>
            <person name="Kakita M."/>
            <person name="Kanazawa T."/>
            <person name="Kawai Y."/>
            <person name="Kawashima T."/>
            <person name="Kennedy M."/>
            <person name="Kinose K."/>
            <person name="Kinoshita T."/>
            <person name="Kohara Y."/>
            <person name="Koide E."/>
            <person name="Komatsu K."/>
            <person name="Kopischke S."/>
            <person name="Kubo M."/>
            <person name="Kyozuka J."/>
            <person name="Lagercrantz U."/>
            <person name="Lin S.S."/>
            <person name="Lindquist E."/>
            <person name="Lipzen A.M."/>
            <person name="Lu C.W."/>
            <person name="De Luna E."/>
            <person name="Martienssen R.A."/>
            <person name="Minamino N."/>
            <person name="Mizutani M."/>
            <person name="Mizutani M."/>
            <person name="Mochizuki N."/>
            <person name="Monte I."/>
            <person name="Mosher R."/>
            <person name="Nagasaki H."/>
            <person name="Nakagami H."/>
            <person name="Naramoto S."/>
            <person name="Nishitani K."/>
            <person name="Ohtani M."/>
            <person name="Okamoto T."/>
            <person name="Okumura M."/>
            <person name="Phillips J."/>
            <person name="Pollak B."/>
            <person name="Reinders A."/>
            <person name="Rovekamp M."/>
            <person name="Sano R."/>
            <person name="Sawa S."/>
            <person name="Schmid M.W."/>
            <person name="Shirakawa M."/>
            <person name="Solano R."/>
            <person name="Spunde A."/>
            <person name="Suetsugu N."/>
            <person name="Sugano S."/>
            <person name="Sugiyama A."/>
            <person name="Sun R."/>
            <person name="Suzuki Y."/>
            <person name="Takenaka M."/>
            <person name="Takezawa D."/>
            <person name="Tomogane H."/>
            <person name="Tsuzuki M."/>
            <person name="Ueda T."/>
            <person name="Umeda M."/>
            <person name="Ward J.M."/>
            <person name="Watanabe Y."/>
            <person name="Yazaki K."/>
            <person name="Yokoyama R."/>
            <person name="Yoshitake Y."/>
            <person name="Yotsui I."/>
            <person name="Zachgo S."/>
            <person name="Schmutz J."/>
        </authorList>
    </citation>
    <scope>NUCLEOTIDE SEQUENCE [LARGE SCALE GENOMIC DNA]</scope>
    <source>
        <strain evidence="3">Tak-1</strain>
    </source>
</reference>
<dbReference type="Proteomes" id="UP000244005">
    <property type="component" value="Unassembled WGS sequence"/>
</dbReference>
<dbReference type="EMBL" id="KZ772688">
    <property type="protein sequence ID" value="PTQ45058.1"/>
    <property type="molecule type" value="Genomic_DNA"/>
</dbReference>
<sequence length="280" mass="31511">MDEVENVKRFVQNLDEIGGYQDEKGKSMRNLVEEISLDLAPGDSPLHFSSQTSSAAASIDIELRIAEAKERMKQMLQDSHDICRKLSFHADDTDQTDKELKQDMQVNFETSPLCYSSEQNDRDLALIDDSNEEDASVPNLSSKFSSIVQAATQSAGTVPALQKAVNDMDTIFTNEGKGCFREDGVNKIPSVHKVDQYSHHLNVNHKHHDRHQESAKNKKDVSSSELDKASHQVQVLVHQLAKCRRNLLTAEREVGILHVENKELRRLIRDLLLVQGIGKD</sequence>
<protein>
    <submittedName>
        <fullName evidence="2">Uncharacterized protein</fullName>
    </submittedName>
</protein>
<organism evidence="2 3">
    <name type="scientific">Marchantia polymorpha</name>
    <name type="common">Common liverwort</name>
    <name type="synonym">Marchantia aquatica</name>
    <dbReference type="NCBI Taxonomy" id="3197"/>
    <lineage>
        <taxon>Eukaryota</taxon>
        <taxon>Viridiplantae</taxon>
        <taxon>Streptophyta</taxon>
        <taxon>Embryophyta</taxon>
        <taxon>Marchantiophyta</taxon>
        <taxon>Marchantiopsida</taxon>
        <taxon>Marchantiidae</taxon>
        <taxon>Marchantiales</taxon>
        <taxon>Marchantiaceae</taxon>
        <taxon>Marchantia</taxon>
    </lineage>
</organism>
<evidence type="ECO:0000313" key="3">
    <source>
        <dbReference type="Proteomes" id="UP000244005"/>
    </source>
</evidence>
<dbReference type="Gramene" id="Mp6g10700.2">
    <property type="protein sequence ID" value="Mp6g10700.2.cds"/>
    <property type="gene ID" value="Mp6g10700"/>
</dbReference>
<evidence type="ECO:0000256" key="1">
    <source>
        <dbReference type="SAM" id="MobiDB-lite"/>
    </source>
</evidence>
<name>A0A2R6XG77_MARPO</name>
<gene>
    <name evidence="2" type="ORF">MARPO_0016s0111</name>
</gene>